<dbReference type="PROSITE" id="PS51318">
    <property type="entry name" value="TAT"/>
    <property type="match status" value="1"/>
</dbReference>
<comment type="caution">
    <text evidence="1">The sequence shown here is derived from an EMBL/GenBank/DDBJ whole genome shotgun (WGS) entry which is preliminary data.</text>
</comment>
<dbReference type="PANTHER" id="PTHR31460:SF3">
    <property type="entry name" value="MESOCENTIN"/>
    <property type="match status" value="1"/>
</dbReference>
<dbReference type="InterPro" id="IPR053224">
    <property type="entry name" value="Sensory_adhesion_molecule"/>
</dbReference>
<name>A0A852ZUI4_9ACTN</name>
<sequence length="365" mass="37616">MSAGDLSPAPSSQASPTPSRRALLRLALAGAAVGAFAGGLGPAPLVPSAAARPATEAAGRFGSPLPDTITATAPDLFPEGVAWDPTRKAFLVGSALQGTLSVVTPDGVVTPLVANFAPVSVLGVHVDLPRGRVLAAYNNYFLRAAGYDLPPLSGVGVFDLATGAVRRLVDISAGSADSAANDLAVDAHGTVHVTDSIASTITHVDRLGVTGTVTDPRFPSPGTGLNGIVAHPAGFLVVSRFVGGPLFRVVPARPGRPAQVTEVRLDRPVSHLDGLGLRPDGSLVGVMNDLEPRPDGLPGRDAVLVLRSRDNWRRAHTASDRPWPVPDPTTVAVTPHGDYVLSGQIRNLVTGVPSPTPGVFHLRRH</sequence>
<accession>A0A852ZUI4</accession>
<keyword evidence="2" id="KW-1185">Reference proteome</keyword>
<evidence type="ECO:0000313" key="2">
    <source>
        <dbReference type="Proteomes" id="UP000567795"/>
    </source>
</evidence>
<dbReference type="SUPFAM" id="SSF63829">
    <property type="entry name" value="Calcium-dependent phosphotriesterase"/>
    <property type="match status" value="1"/>
</dbReference>
<dbReference type="EMBL" id="JACBZD010000001">
    <property type="protein sequence ID" value="NYI06046.1"/>
    <property type="molecule type" value="Genomic_DNA"/>
</dbReference>
<dbReference type="PANTHER" id="PTHR31460">
    <property type="match status" value="1"/>
</dbReference>
<dbReference type="RefSeq" id="WP_179814682.1">
    <property type="nucleotide sequence ID" value="NZ_JACBZD010000001.1"/>
</dbReference>
<dbReference type="InterPro" id="IPR006311">
    <property type="entry name" value="TAT_signal"/>
</dbReference>
<organism evidence="1 2">
    <name type="scientific">Allostreptomyces psammosilenae</name>
    <dbReference type="NCBI Taxonomy" id="1892865"/>
    <lineage>
        <taxon>Bacteria</taxon>
        <taxon>Bacillati</taxon>
        <taxon>Actinomycetota</taxon>
        <taxon>Actinomycetes</taxon>
        <taxon>Kitasatosporales</taxon>
        <taxon>Streptomycetaceae</taxon>
        <taxon>Allostreptomyces</taxon>
    </lineage>
</organism>
<protein>
    <submittedName>
        <fullName evidence="1">Uncharacterized protein</fullName>
    </submittedName>
</protein>
<evidence type="ECO:0000313" key="1">
    <source>
        <dbReference type="EMBL" id="NYI06046.1"/>
    </source>
</evidence>
<dbReference type="Proteomes" id="UP000567795">
    <property type="component" value="Unassembled WGS sequence"/>
</dbReference>
<dbReference type="AlphaFoldDB" id="A0A852ZUI4"/>
<dbReference type="InterPro" id="IPR015943">
    <property type="entry name" value="WD40/YVTN_repeat-like_dom_sf"/>
</dbReference>
<dbReference type="Gene3D" id="2.130.10.10">
    <property type="entry name" value="YVTN repeat-like/Quinoprotein amine dehydrogenase"/>
    <property type="match status" value="1"/>
</dbReference>
<proteinExistence type="predicted"/>
<gene>
    <name evidence="1" type="ORF">FHU37_002989</name>
</gene>
<reference evidence="1 2" key="1">
    <citation type="submission" date="2020-07" db="EMBL/GenBank/DDBJ databases">
        <title>Sequencing the genomes of 1000 actinobacteria strains.</title>
        <authorList>
            <person name="Klenk H.-P."/>
        </authorList>
    </citation>
    <scope>NUCLEOTIDE SEQUENCE [LARGE SCALE GENOMIC DNA]</scope>
    <source>
        <strain evidence="1 2">DSM 42178</strain>
    </source>
</reference>